<gene>
    <name evidence="8" type="ORF">JOE42_003037</name>
</gene>
<comment type="caution">
    <text evidence="8">The sequence shown here is derived from an EMBL/GenBank/DDBJ whole genome shotgun (WGS) entry which is preliminary data.</text>
</comment>
<reference evidence="8 9" key="1">
    <citation type="submission" date="2021-01" db="EMBL/GenBank/DDBJ databases">
        <title>Genomics of switchgrass bacterial isolates.</title>
        <authorList>
            <person name="Shade A."/>
        </authorList>
    </citation>
    <scope>NUCLEOTIDE SEQUENCE [LARGE SCALE GENOMIC DNA]</scope>
    <source>
        <strain evidence="8 9">PvP111</strain>
    </source>
</reference>
<feature type="domain" description="Phage shock protein PspC N-terminal" evidence="7">
    <location>
        <begin position="17"/>
        <end position="73"/>
    </location>
</feature>
<evidence type="ECO:0000256" key="6">
    <source>
        <dbReference type="SAM" id="Phobius"/>
    </source>
</evidence>
<keyword evidence="4 6" id="KW-1133">Transmembrane helix</keyword>
<evidence type="ECO:0000259" key="7">
    <source>
        <dbReference type="Pfam" id="PF04024"/>
    </source>
</evidence>
<evidence type="ECO:0000256" key="5">
    <source>
        <dbReference type="ARBA" id="ARBA00023136"/>
    </source>
</evidence>
<keyword evidence="9" id="KW-1185">Reference proteome</keyword>
<dbReference type="RefSeq" id="WP_204869136.1">
    <property type="nucleotide sequence ID" value="NZ_JAFBBK010000001.1"/>
</dbReference>
<proteinExistence type="predicted"/>
<keyword evidence="3 6" id="KW-0812">Transmembrane</keyword>
<comment type="subcellular location">
    <subcellularLocation>
        <location evidence="1">Cell membrane</location>
        <topology evidence="1">Single-pass membrane protein</topology>
    </subcellularLocation>
</comment>
<dbReference type="InterPro" id="IPR007168">
    <property type="entry name" value="Phageshock_PspC_N"/>
</dbReference>
<organism evidence="8 9">
    <name type="scientific">Rhodococcoides corynebacterioides</name>
    <dbReference type="NCBI Taxonomy" id="53972"/>
    <lineage>
        <taxon>Bacteria</taxon>
        <taxon>Bacillati</taxon>
        <taxon>Actinomycetota</taxon>
        <taxon>Actinomycetes</taxon>
        <taxon>Mycobacteriales</taxon>
        <taxon>Nocardiaceae</taxon>
        <taxon>Rhodococcoides</taxon>
    </lineage>
</organism>
<evidence type="ECO:0000256" key="3">
    <source>
        <dbReference type="ARBA" id="ARBA00022692"/>
    </source>
</evidence>
<sequence length="74" mass="7902">MTFHESNSTVHPNHTTQLTRSRDDAWIAGVCGGVAAYTGWDPSLVRALTVVGALVSFGTVALLYLAMVMLVPRA</sequence>
<name>A0ABS2KWH6_9NOCA</name>
<feature type="transmembrane region" description="Helical" evidence="6">
    <location>
        <begin position="47"/>
        <end position="71"/>
    </location>
</feature>
<dbReference type="Proteomes" id="UP000703038">
    <property type="component" value="Unassembled WGS sequence"/>
</dbReference>
<evidence type="ECO:0000313" key="8">
    <source>
        <dbReference type="EMBL" id="MBM7416304.1"/>
    </source>
</evidence>
<protein>
    <submittedName>
        <fullName evidence="8">Phage shock protein C</fullName>
    </submittedName>
</protein>
<evidence type="ECO:0000313" key="9">
    <source>
        <dbReference type="Proteomes" id="UP000703038"/>
    </source>
</evidence>
<keyword evidence="2" id="KW-1003">Cell membrane</keyword>
<dbReference type="PANTHER" id="PTHR33885:SF3">
    <property type="entry name" value="PHAGE SHOCK PROTEIN C"/>
    <property type="match status" value="1"/>
</dbReference>
<keyword evidence="5 6" id="KW-0472">Membrane</keyword>
<dbReference type="PANTHER" id="PTHR33885">
    <property type="entry name" value="PHAGE SHOCK PROTEIN C"/>
    <property type="match status" value="1"/>
</dbReference>
<accession>A0ABS2KWH6</accession>
<evidence type="ECO:0000256" key="4">
    <source>
        <dbReference type="ARBA" id="ARBA00022989"/>
    </source>
</evidence>
<dbReference type="InterPro" id="IPR052027">
    <property type="entry name" value="PspC"/>
</dbReference>
<dbReference type="EMBL" id="JAFBBK010000001">
    <property type="protein sequence ID" value="MBM7416304.1"/>
    <property type="molecule type" value="Genomic_DNA"/>
</dbReference>
<evidence type="ECO:0000256" key="1">
    <source>
        <dbReference type="ARBA" id="ARBA00004162"/>
    </source>
</evidence>
<dbReference type="Pfam" id="PF04024">
    <property type="entry name" value="PspC"/>
    <property type="match status" value="1"/>
</dbReference>
<evidence type="ECO:0000256" key="2">
    <source>
        <dbReference type="ARBA" id="ARBA00022475"/>
    </source>
</evidence>